<dbReference type="RefSeq" id="XP_002297284.1">
    <property type="nucleotide sequence ID" value="XM_002297248.1"/>
</dbReference>
<dbReference type="Proteomes" id="UP000001449">
    <property type="component" value="Unassembled WGS sequence"/>
</dbReference>
<dbReference type="EMBL" id="DS999427">
    <property type="protein sequence ID" value="EED86434.1"/>
    <property type="molecule type" value="Genomic_DNA"/>
</dbReference>
<dbReference type="KEGG" id="tps:THAPSDRAFT_bd1766"/>
<dbReference type="GeneID" id="7447294"/>
<sequence>MKTSQHLLSSVCIALKVSPYAQATTLQSSFEGPGRLECFRGECDFNVDHGFGCSDPCHTHTRSNMYEYTFEDVSVMSDDLFLPTETTRNTDMSDLPCYYMHASLINTTDWFDPWPLKIDEGCHAVCTGCTFYQTLTFSGPGSLACTDGSCYNYTYGNKYNDCGVDLEDVSGDWVIKPQRMEVVKSIRSSIDLNPSKNGKPLFDASLSGVHNISHQYFLRIVKSVRKFTHTIFSPSQTLSEWKDEFLHSSLLEVRELLKLGSNIGSSISDSLEVVGSSDGTSTAVINEGNSRSLNLSDDTLLGDTNVRSVDDKTVSIIRNGAVQELILPFGKRLGEAEDRMKELPYALYDSQDILVRDIVNTGKGSIKKGLALLGGIQINTSPDTLDYFHPLRFDYYDENGNFVEDLLPSL</sequence>
<reference evidence="2 3" key="1">
    <citation type="journal article" date="2004" name="Science">
        <title>The genome of the diatom Thalassiosira pseudonana: ecology, evolution, and metabolism.</title>
        <authorList>
            <person name="Armbrust E.V."/>
            <person name="Berges J.A."/>
            <person name="Bowler C."/>
            <person name="Green B.R."/>
            <person name="Martinez D."/>
            <person name="Putnam N.H."/>
            <person name="Zhou S."/>
            <person name="Allen A.E."/>
            <person name="Apt K.E."/>
            <person name="Bechner M."/>
            <person name="Brzezinski M.A."/>
            <person name="Chaal B.K."/>
            <person name="Chiovitti A."/>
            <person name="Davis A.K."/>
            <person name="Demarest M.S."/>
            <person name="Detter J.C."/>
            <person name="Glavina T."/>
            <person name="Goodstein D."/>
            <person name="Hadi M.Z."/>
            <person name="Hellsten U."/>
            <person name="Hildebrand M."/>
            <person name="Jenkins B.D."/>
            <person name="Jurka J."/>
            <person name="Kapitonov V.V."/>
            <person name="Kroger N."/>
            <person name="Lau W.W."/>
            <person name="Lane T.W."/>
            <person name="Larimer F.W."/>
            <person name="Lippmeier J.C."/>
            <person name="Lucas S."/>
            <person name="Medina M."/>
            <person name="Montsant A."/>
            <person name="Obornik M."/>
            <person name="Parker M.S."/>
            <person name="Palenik B."/>
            <person name="Pazour G.J."/>
            <person name="Richardson P.M."/>
            <person name="Rynearson T.A."/>
            <person name="Saito M.A."/>
            <person name="Schwartz D.C."/>
            <person name="Thamatrakoln K."/>
            <person name="Valentin K."/>
            <person name="Vardi A."/>
            <person name="Wilkerson F.P."/>
            <person name="Rokhsar D.S."/>
        </authorList>
    </citation>
    <scope>NUCLEOTIDE SEQUENCE [LARGE SCALE GENOMIC DNA]</scope>
    <source>
        <strain evidence="2 3">CCMP1335</strain>
    </source>
</reference>
<feature type="domain" description="Limiting CO2-inducible protein B/C beta carbonyic anhydrase" evidence="1">
    <location>
        <begin position="319"/>
        <end position="396"/>
    </location>
</feature>
<name>B8LE18_THAPS</name>
<proteinExistence type="predicted"/>
<protein>
    <recommendedName>
        <fullName evidence="1">Limiting CO2-inducible protein B/C beta carbonyic anhydrase domain-containing protein</fullName>
    </recommendedName>
</protein>
<dbReference type="Pfam" id="PF18599">
    <property type="entry name" value="LCIB_C_CA"/>
    <property type="match status" value="1"/>
</dbReference>
<dbReference type="PANTHER" id="PTHR38016">
    <property type="entry name" value="UNNAMED PRODUCT"/>
    <property type="match status" value="1"/>
</dbReference>
<evidence type="ECO:0000259" key="1">
    <source>
        <dbReference type="Pfam" id="PF18599"/>
    </source>
</evidence>
<dbReference type="InParanoid" id="B8LE18"/>
<reference evidence="2 3" key="2">
    <citation type="journal article" date="2008" name="Nature">
        <title>The Phaeodactylum genome reveals the evolutionary history of diatom genomes.</title>
        <authorList>
            <person name="Bowler C."/>
            <person name="Allen A.E."/>
            <person name="Badger J.H."/>
            <person name="Grimwood J."/>
            <person name="Jabbari K."/>
            <person name="Kuo A."/>
            <person name="Maheswari U."/>
            <person name="Martens C."/>
            <person name="Maumus F."/>
            <person name="Otillar R.P."/>
            <person name="Rayko E."/>
            <person name="Salamov A."/>
            <person name="Vandepoele K."/>
            <person name="Beszteri B."/>
            <person name="Gruber A."/>
            <person name="Heijde M."/>
            <person name="Katinka M."/>
            <person name="Mock T."/>
            <person name="Valentin K."/>
            <person name="Verret F."/>
            <person name="Berges J.A."/>
            <person name="Brownlee C."/>
            <person name="Cadoret J.P."/>
            <person name="Chiovitti A."/>
            <person name="Choi C.J."/>
            <person name="Coesel S."/>
            <person name="De Martino A."/>
            <person name="Detter J.C."/>
            <person name="Durkin C."/>
            <person name="Falciatore A."/>
            <person name="Fournet J."/>
            <person name="Haruta M."/>
            <person name="Huysman M.J."/>
            <person name="Jenkins B.D."/>
            <person name="Jiroutova K."/>
            <person name="Jorgensen R.E."/>
            <person name="Joubert Y."/>
            <person name="Kaplan A."/>
            <person name="Kroger N."/>
            <person name="Kroth P.G."/>
            <person name="La Roche J."/>
            <person name="Lindquist E."/>
            <person name="Lommer M."/>
            <person name="Martin-Jezequel V."/>
            <person name="Lopez P.J."/>
            <person name="Lucas S."/>
            <person name="Mangogna M."/>
            <person name="McGinnis K."/>
            <person name="Medlin L.K."/>
            <person name="Montsant A."/>
            <person name="Oudot-Le Secq M.P."/>
            <person name="Napoli C."/>
            <person name="Obornik M."/>
            <person name="Parker M.S."/>
            <person name="Petit J.L."/>
            <person name="Porcel B.M."/>
            <person name="Poulsen N."/>
            <person name="Robison M."/>
            <person name="Rychlewski L."/>
            <person name="Rynearson T.A."/>
            <person name="Schmutz J."/>
            <person name="Shapiro H."/>
            <person name="Siaut M."/>
            <person name="Stanley M."/>
            <person name="Sussman M.R."/>
            <person name="Taylor A.R."/>
            <person name="Vardi A."/>
            <person name="von Dassow P."/>
            <person name="Vyverman W."/>
            <person name="Willis A."/>
            <person name="Wyrwicz L.S."/>
            <person name="Rokhsar D.S."/>
            <person name="Weissenbach J."/>
            <person name="Armbrust E.V."/>
            <person name="Green B.R."/>
            <person name="Van de Peer Y."/>
            <person name="Grigoriev I.V."/>
        </authorList>
    </citation>
    <scope>NUCLEOTIDE SEQUENCE [LARGE SCALE GENOMIC DNA]</scope>
    <source>
        <strain evidence="2 3">CCMP1335</strain>
    </source>
</reference>
<dbReference type="AlphaFoldDB" id="B8LE18"/>
<evidence type="ECO:0000313" key="2">
    <source>
        <dbReference type="EMBL" id="EED86434.1"/>
    </source>
</evidence>
<dbReference type="HOGENOM" id="CLU_671760_0_0_1"/>
<accession>B8LE18</accession>
<dbReference type="PaxDb" id="35128-Thapsdraft1766"/>
<evidence type="ECO:0000313" key="3">
    <source>
        <dbReference type="Proteomes" id="UP000001449"/>
    </source>
</evidence>
<dbReference type="PANTHER" id="PTHR38016:SF1">
    <property type="entry name" value="LIMITING CO2-INDUCIBLE PROTEIN B_C BETA CARBONYIC ANHYDRASE DOMAIN-CONTAINING PROTEIN"/>
    <property type="match status" value="1"/>
</dbReference>
<organism evidence="2 3">
    <name type="scientific">Thalassiosira pseudonana</name>
    <name type="common">Marine diatom</name>
    <name type="synonym">Cyclotella nana</name>
    <dbReference type="NCBI Taxonomy" id="35128"/>
    <lineage>
        <taxon>Eukaryota</taxon>
        <taxon>Sar</taxon>
        <taxon>Stramenopiles</taxon>
        <taxon>Ochrophyta</taxon>
        <taxon>Bacillariophyta</taxon>
        <taxon>Coscinodiscophyceae</taxon>
        <taxon>Thalassiosirophycidae</taxon>
        <taxon>Thalassiosirales</taxon>
        <taxon>Thalassiosiraceae</taxon>
        <taxon>Thalassiosira</taxon>
    </lineage>
</organism>
<keyword evidence="3" id="KW-1185">Reference proteome</keyword>
<gene>
    <name evidence="2" type="ORF">THAPSDRAFT_bd1766</name>
</gene>
<dbReference type="InterPro" id="IPR040703">
    <property type="entry name" value="LCIB/C_CA"/>
</dbReference>